<accession>A0ACC2KQC1</accession>
<reference evidence="1 2" key="1">
    <citation type="journal article" date="2022" name="Hortic Res">
        <title>A haplotype resolved chromosomal level avocado genome allows analysis of novel avocado genes.</title>
        <authorList>
            <person name="Nath O."/>
            <person name="Fletcher S.J."/>
            <person name="Hayward A."/>
            <person name="Shaw L.M."/>
            <person name="Masouleh A.K."/>
            <person name="Furtado A."/>
            <person name="Henry R.J."/>
            <person name="Mitter N."/>
        </authorList>
    </citation>
    <scope>NUCLEOTIDE SEQUENCE [LARGE SCALE GENOMIC DNA]</scope>
    <source>
        <strain evidence="2">cv. Hass</strain>
    </source>
</reference>
<sequence>MPSFHDTHELIAAPDLDHIDAHEPLPPNDGYDRLKIPPPQYHIDNEPPPSKLNTDAHVSQPRHNDGPVSTALPDHDDNDGYQGMLPNNDTGQNNLSNWQQQLPSVAAVRVEGKRSAVRCATEQQKECVCDYPCAVCSSLYKYTTICSLSQALSMCCFYCTAVMGFLAMLLNSSPDCSLYHL</sequence>
<dbReference type="EMBL" id="CM056818">
    <property type="protein sequence ID" value="KAJ8623379.1"/>
    <property type="molecule type" value="Genomic_DNA"/>
</dbReference>
<name>A0ACC2KQC1_PERAE</name>
<proteinExistence type="predicted"/>
<evidence type="ECO:0000313" key="1">
    <source>
        <dbReference type="EMBL" id="KAJ8623379.1"/>
    </source>
</evidence>
<dbReference type="Proteomes" id="UP001234297">
    <property type="component" value="Chromosome 10"/>
</dbReference>
<organism evidence="1 2">
    <name type="scientific">Persea americana</name>
    <name type="common">Avocado</name>
    <dbReference type="NCBI Taxonomy" id="3435"/>
    <lineage>
        <taxon>Eukaryota</taxon>
        <taxon>Viridiplantae</taxon>
        <taxon>Streptophyta</taxon>
        <taxon>Embryophyta</taxon>
        <taxon>Tracheophyta</taxon>
        <taxon>Spermatophyta</taxon>
        <taxon>Magnoliopsida</taxon>
        <taxon>Magnoliidae</taxon>
        <taxon>Laurales</taxon>
        <taxon>Lauraceae</taxon>
        <taxon>Persea</taxon>
    </lineage>
</organism>
<comment type="caution">
    <text evidence="1">The sequence shown here is derived from an EMBL/GenBank/DDBJ whole genome shotgun (WGS) entry which is preliminary data.</text>
</comment>
<gene>
    <name evidence="1" type="ORF">MRB53_031908</name>
</gene>
<protein>
    <submittedName>
        <fullName evidence="1">Uncharacterized protein</fullName>
    </submittedName>
</protein>
<evidence type="ECO:0000313" key="2">
    <source>
        <dbReference type="Proteomes" id="UP001234297"/>
    </source>
</evidence>
<keyword evidence="2" id="KW-1185">Reference proteome</keyword>